<reference evidence="2" key="1">
    <citation type="journal article" date="2020" name="Nature">
        <title>Giant virus diversity and host interactions through global metagenomics.</title>
        <authorList>
            <person name="Schulz F."/>
            <person name="Roux S."/>
            <person name="Paez-Espino D."/>
            <person name="Jungbluth S."/>
            <person name="Walsh D.A."/>
            <person name="Denef V.J."/>
            <person name="McMahon K.D."/>
            <person name="Konstantinidis K.T."/>
            <person name="Eloe-Fadrosh E.A."/>
            <person name="Kyrpides N.C."/>
            <person name="Woyke T."/>
        </authorList>
    </citation>
    <scope>NUCLEOTIDE SEQUENCE</scope>
    <source>
        <strain evidence="2">GVMAG-M-3300025138-11</strain>
    </source>
</reference>
<protein>
    <recommendedName>
        <fullName evidence="1">Peptidase C14 caspase domain-containing protein</fullName>
    </recommendedName>
</protein>
<evidence type="ECO:0000313" key="2">
    <source>
        <dbReference type="EMBL" id="QHT97346.1"/>
    </source>
</evidence>
<dbReference type="EMBL" id="MN740275">
    <property type="protein sequence ID" value="QHT97346.1"/>
    <property type="molecule type" value="Genomic_DNA"/>
</dbReference>
<name>A0A6C0IY39_9ZZZZ</name>
<dbReference type="Gene3D" id="3.40.50.12660">
    <property type="match status" value="1"/>
</dbReference>
<dbReference type="InterPro" id="IPR029030">
    <property type="entry name" value="Caspase-like_dom_sf"/>
</dbReference>
<dbReference type="InterPro" id="IPR050452">
    <property type="entry name" value="Metacaspase"/>
</dbReference>
<evidence type="ECO:0000259" key="1">
    <source>
        <dbReference type="Pfam" id="PF00656"/>
    </source>
</evidence>
<dbReference type="GO" id="GO:0006508">
    <property type="term" value="P:proteolysis"/>
    <property type="evidence" value="ECO:0007669"/>
    <property type="project" value="InterPro"/>
</dbReference>
<dbReference type="PANTHER" id="PTHR48104">
    <property type="entry name" value="METACASPASE-4"/>
    <property type="match status" value="1"/>
</dbReference>
<dbReference type="PANTHER" id="PTHR48104:SF30">
    <property type="entry name" value="METACASPASE-1"/>
    <property type="match status" value="1"/>
</dbReference>
<dbReference type="InterPro" id="IPR011600">
    <property type="entry name" value="Pept_C14_caspase"/>
</dbReference>
<proteinExistence type="predicted"/>
<dbReference type="SUPFAM" id="SSF52129">
    <property type="entry name" value="Caspase-like"/>
    <property type="match status" value="1"/>
</dbReference>
<dbReference type="GO" id="GO:0004197">
    <property type="term" value="F:cysteine-type endopeptidase activity"/>
    <property type="evidence" value="ECO:0007669"/>
    <property type="project" value="InterPro"/>
</dbReference>
<feature type="domain" description="Peptidase C14 caspase" evidence="1">
    <location>
        <begin position="10"/>
        <end position="261"/>
    </location>
</feature>
<dbReference type="AlphaFoldDB" id="A0A6C0IY39"/>
<organism evidence="2">
    <name type="scientific">viral metagenome</name>
    <dbReference type="NCBI Taxonomy" id="1070528"/>
    <lineage>
        <taxon>unclassified sequences</taxon>
        <taxon>metagenomes</taxon>
        <taxon>organismal metagenomes</taxon>
    </lineage>
</organism>
<accession>A0A6C0IY39</accession>
<dbReference type="Pfam" id="PF00656">
    <property type="entry name" value="Peptidase_C14"/>
    <property type="match status" value="1"/>
</dbReference>
<dbReference type="GO" id="GO:0005737">
    <property type="term" value="C:cytoplasm"/>
    <property type="evidence" value="ECO:0007669"/>
    <property type="project" value="TreeGrafter"/>
</dbReference>
<sequence length="286" mass="31996">MPYINTGNNKYALLIGINYRGQDEIELTGCINDINNVKSFLINNCNYTDSNIIMMSDDHISPTKYNILNQLGQLVDKALNEDVKEIFLAYSGHGSFVTDTDVNTESDSRDEVLVPIDWYGNADKLIKDDDIYNELAKLPSLCNLFALIDCCNSGTILDLPNICKIDDSNLVSFESNPEIKSSSLNCNIIKIAGCKDNQTSAETFIGFQTQGVLTNTFLKSIKNLNYNCTGEQLIKSIKSDIATNNYTQIPTLSCSATEQLYEFIIRVSKTNSENNTKKKRRKCIIL</sequence>